<gene>
    <name evidence="2" type="ORF">GUITHDRAFT_144163</name>
</gene>
<dbReference type="PaxDb" id="55529-EKX38565"/>
<dbReference type="KEGG" id="gtt:GUITHDRAFT_144163"/>
<keyword evidence="1" id="KW-0175">Coiled coil</keyword>
<evidence type="ECO:0000256" key="1">
    <source>
        <dbReference type="SAM" id="Coils"/>
    </source>
</evidence>
<evidence type="ECO:0000313" key="3">
    <source>
        <dbReference type="EnsemblProtists" id="EKX38565"/>
    </source>
</evidence>
<dbReference type="EMBL" id="JH993047">
    <property type="protein sequence ID" value="EKX38565.1"/>
    <property type="molecule type" value="Genomic_DNA"/>
</dbReference>
<reference evidence="3" key="3">
    <citation type="submission" date="2015-06" db="UniProtKB">
        <authorList>
            <consortium name="EnsemblProtists"/>
        </authorList>
    </citation>
    <scope>IDENTIFICATION</scope>
</reference>
<dbReference type="GeneID" id="17295316"/>
<reference evidence="4" key="2">
    <citation type="submission" date="2012-11" db="EMBL/GenBank/DDBJ databases">
        <authorList>
            <person name="Kuo A."/>
            <person name="Curtis B.A."/>
            <person name="Tanifuji G."/>
            <person name="Burki F."/>
            <person name="Gruber A."/>
            <person name="Irimia M."/>
            <person name="Maruyama S."/>
            <person name="Arias M.C."/>
            <person name="Ball S.G."/>
            <person name="Gile G.H."/>
            <person name="Hirakawa Y."/>
            <person name="Hopkins J.F."/>
            <person name="Rensing S.A."/>
            <person name="Schmutz J."/>
            <person name="Symeonidi A."/>
            <person name="Elias M."/>
            <person name="Eveleigh R.J."/>
            <person name="Herman E.K."/>
            <person name="Klute M.J."/>
            <person name="Nakayama T."/>
            <person name="Obornik M."/>
            <person name="Reyes-Prieto A."/>
            <person name="Armbrust E.V."/>
            <person name="Aves S.J."/>
            <person name="Beiko R.G."/>
            <person name="Coutinho P."/>
            <person name="Dacks J.B."/>
            <person name="Durnford D.G."/>
            <person name="Fast N.M."/>
            <person name="Green B.R."/>
            <person name="Grisdale C."/>
            <person name="Hempe F."/>
            <person name="Henrissat B."/>
            <person name="Hoppner M.P."/>
            <person name="Ishida K.-I."/>
            <person name="Kim E."/>
            <person name="Koreny L."/>
            <person name="Kroth P.G."/>
            <person name="Liu Y."/>
            <person name="Malik S.-B."/>
            <person name="Maier U.G."/>
            <person name="McRose D."/>
            <person name="Mock T."/>
            <person name="Neilson J.A."/>
            <person name="Onodera N.T."/>
            <person name="Poole A.M."/>
            <person name="Pritham E.J."/>
            <person name="Richards T.A."/>
            <person name="Rocap G."/>
            <person name="Roy S.W."/>
            <person name="Sarai C."/>
            <person name="Schaack S."/>
            <person name="Shirato S."/>
            <person name="Slamovits C.H."/>
            <person name="Spencer D.F."/>
            <person name="Suzuki S."/>
            <person name="Worden A.Z."/>
            <person name="Zauner S."/>
            <person name="Barry K."/>
            <person name="Bell C."/>
            <person name="Bharti A.K."/>
            <person name="Crow J.A."/>
            <person name="Grimwood J."/>
            <person name="Kramer R."/>
            <person name="Lindquist E."/>
            <person name="Lucas S."/>
            <person name="Salamov A."/>
            <person name="McFadden G.I."/>
            <person name="Lane C.E."/>
            <person name="Keeling P.J."/>
            <person name="Gray M.W."/>
            <person name="Grigoriev I.V."/>
            <person name="Archibald J.M."/>
        </authorList>
    </citation>
    <scope>NUCLEOTIDE SEQUENCE</scope>
    <source>
        <strain evidence="4">CCMP2712</strain>
    </source>
</reference>
<dbReference type="EnsemblProtists" id="EKX38565">
    <property type="protein sequence ID" value="EKX38565"/>
    <property type="gene ID" value="GUITHDRAFT_144163"/>
</dbReference>
<dbReference type="Proteomes" id="UP000011087">
    <property type="component" value="Unassembled WGS sequence"/>
</dbReference>
<dbReference type="AlphaFoldDB" id="L1IRV7"/>
<feature type="coiled-coil region" evidence="1">
    <location>
        <begin position="51"/>
        <end position="85"/>
    </location>
</feature>
<dbReference type="HOGENOM" id="CLU_1079460_0_0_1"/>
<sequence length="258" mass="28102">MIEDNVYDPMTVHSGIPIRGPGSLWPTKGSPVTSVLAVSDGPLTTSLPLAQEAAEKEAKKRREQYSEAEDVKANILNRIEKEQRHRLRSFKAGESKGGGKTIQRRPAVVYISFSCSTHETITFPAFAQELLGDVTSRIIRRVPQATSFKLLLNGSPLGLPDHLEGIPLDSSLASLGVEDGEEIQIVGISPHESSWPQYETIRFPLEAFLSDKEWPPCQNFAQEEPLNKLTVGATSKSGMGSAEDNAPSNIVVVVLEGK</sequence>
<evidence type="ECO:0000313" key="4">
    <source>
        <dbReference type="Proteomes" id="UP000011087"/>
    </source>
</evidence>
<proteinExistence type="predicted"/>
<organism evidence="2">
    <name type="scientific">Guillardia theta (strain CCMP2712)</name>
    <name type="common">Cryptophyte</name>
    <dbReference type="NCBI Taxonomy" id="905079"/>
    <lineage>
        <taxon>Eukaryota</taxon>
        <taxon>Cryptophyceae</taxon>
        <taxon>Pyrenomonadales</taxon>
        <taxon>Geminigeraceae</taxon>
        <taxon>Guillardia</taxon>
    </lineage>
</organism>
<dbReference type="RefSeq" id="XP_005825545.1">
    <property type="nucleotide sequence ID" value="XM_005825488.1"/>
</dbReference>
<name>L1IRV7_GUITC</name>
<keyword evidence="4" id="KW-1185">Reference proteome</keyword>
<reference evidence="2 4" key="1">
    <citation type="journal article" date="2012" name="Nature">
        <title>Algal genomes reveal evolutionary mosaicism and the fate of nucleomorphs.</title>
        <authorList>
            <consortium name="DOE Joint Genome Institute"/>
            <person name="Curtis B.A."/>
            <person name="Tanifuji G."/>
            <person name="Burki F."/>
            <person name="Gruber A."/>
            <person name="Irimia M."/>
            <person name="Maruyama S."/>
            <person name="Arias M.C."/>
            <person name="Ball S.G."/>
            <person name="Gile G.H."/>
            <person name="Hirakawa Y."/>
            <person name="Hopkins J.F."/>
            <person name="Kuo A."/>
            <person name="Rensing S.A."/>
            <person name="Schmutz J."/>
            <person name="Symeonidi A."/>
            <person name="Elias M."/>
            <person name="Eveleigh R.J."/>
            <person name="Herman E.K."/>
            <person name="Klute M.J."/>
            <person name="Nakayama T."/>
            <person name="Obornik M."/>
            <person name="Reyes-Prieto A."/>
            <person name="Armbrust E.V."/>
            <person name="Aves S.J."/>
            <person name="Beiko R.G."/>
            <person name="Coutinho P."/>
            <person name="Dacks J.B."/>
            <person name="Durnford D.G."/>
            <person name="Fast N.M."/>
            <person name="Green B.R."/>
            <person name="Grisdale C.J."/>
            <person name="Hempel F."/>
            <person name="Henrissat B."/>
            <person name="Hoppner M.P."/>
            <person name="Ishida K."/>
            <person name="Kim E."/>
            <person name="Koreny L."/>
            <person name="Kroth P.G."/>
            <person name="Liu Y."/>
            <person name="Malik S.B."/>
            <person name="Maier U.G."/>
            <person name="McRose D."/>
            <person name="Mock T."/>
            <person name="Neilson J.A."/>
            <person name="Onodera N.T."/>
            <person name="Poole A.M."/>
            <person name="Pritham E.J."/>
            <person name="Richards T.A."/>
            <person name="Rocap G."/>
            <person name="Roy S.W."/>
            <person name="Sarai C."/>
            <person name="Schaack S."/>
            <person name="Shirato S."/>
            <person name="Slamovits C.H."/>
            <person name="Spencer D.F."/>
            <person name="Suzuki S."/>
            <person name="Worden A.Z."/>
            <person name="Zauner S."/>
            <person name="Barry K."/>
            <person name="Bell C."/>
            <person name="Bharti A.K."/>
            <person name="Crow J.A."/>
            <person name="Grimwood J."/>
            <person name="Kramer R."/>
            <person name="Lindquist E."/>
            <person name="Lucas S."/>
            <person name="Salamov A."/>
            <person name="McFadden G.I."/>
            <person name="Lane C.E."/>
            <person name="Keeling P.J."/>
            <person name="Gray M.W."/>
            <person name="Grigoriev I.V."/>
            <person name="Archibald J.M."/>
        </authorList>
    </citation>
    <scope>NUCLEOTIDE SEQUENCE</scope>
    <source>
        <strain evidence="2 4">CCMP2712</strain>
    </source>
</reference>
<dbReference type="OrthoDB" id="10577139at2759"/>
<evidence type="ECO:0000313" key="2">
    <source>
        <dbReference type="EMBL" id="EKX38565.1"/>
    </source>
</evidence>
<protein>
    <recommendedName>
        <fullName evidence="5">Ubiquitin-like domain-containing protein</fullName>
    </recommendedName>
</protein>
<accession>L1IRV7</accession>
<evidence type="ECO:0008006" key="5">
    <source>
        <dbReference type="Google" id="ProtNLM"/>
    </source>
</evidence>